<dbReference type="EMBL" id="OZ035838">
    <property type="protein sequence ID" value="CAL1583915.1"/>
    <property type="molecule type" value="Genomic_DNA"/>
</dbReference>
<evidence type="ECO:0000313" key="1">
    <source>
        <dbReference type="EMBL" id="CAL1583915.1"/>
    </source>
</evidence>
<accession>A0AAV2K4J3</accession>
<name>A0AAV2K4J3_KNICA</name>
<sequence>MGPGSAGFQSRGPLSAAPPLQIHIAAVDFTQLPFPARLSRLVAAASPGTVYARVAAEGALFPGQTSPDARVHLRSFRRFHQISPGDYPQCISRHADHARALLVEAEERREPIGLEP</sequence>
<dbReference type="AlphaFoldDB" id="A0AAV2K4J3"/>
<reference evidence="1 2" key="1">
    <citation type="submission" date="2024-04" db="EMBL/GenBank/DDBJ databases">
        <authorList>
            <person name="Waldvogel A.-M."/>
            <person name="Schoenle A."/>
        </authorList>
    </citation>
    <scope>NUCLEOTIDE SEQUENCE [LARGE SCALE GENOMIC DNA]</scope>
</reference>
<dbReference type="Proteomes" id="UP001497482">
    <property type="component" value="Chromosome 16"/>
</dbReference>
<proteinExistence type="predicted"/>
<organism evidence="1 2">
    <name type="scientific">Knipowitschia caucasica</name>
    <name type="common">Caucasian dwarf goby</name>
    <name type="synonym">Pomatoschistus caucasicus</name>
    <dbReference type="NCBI Taxonomy" id="637954"/>
    <lineage>
        <taxon>Eukaryota</taxon>
        <taxon>Metazoa</taxon>
        <taxon>Chordata</taxon>
        <taxon>Craniata</taxon>
        <taxon>Vertebrata</taxon>
        <taxon>Euteleostomi</taxon>
        <taxon>Actinopterygii</taxon>
        <taxon>Neopterygii</taxon>
        <taxon>Teleostei</taxon>
        <taxon>Neoteleostei</taxon>
        <taxon>Acanthomorphata</taxon>
        <taxon>Gobiaria</taxon>
        <taxon>Gobiiformes</taxon>
        <taxon>Gobioidei</taxon>
        <taxon>Gobiidae</taxon>
        <taxon>Gobiinae</taxon>
        <taxon>Knipowitschia</taxon>
    </lineage>
</organism>
<gene>
    <name evidence="1" type="ORF">KC01_LOCUS14324</name>
</gene>
<evidence type="ECO:0000313" key="2">
    <source>
        <dbReference type="Proteomes" id="UP001497482"/>
    </source>
</evidence>
<protein>
    <submittedName>
        <fullName evidence="1">Uncharacterized protein</fullName>
    </submittedName>
</protein>
<keyword evidence="2" id="KW-1185">Reference proteome</keyword>